<dbReference type="OrthoDB" id="9978173at2759"/>
<organism evidence="1 2">
    <name type="scientific">Ectocarpus siliculosus</name>
    <name type="common">Brown alga</name>
    <name type="synonym">Conferva siliculosa</name>
    <dbReference type="NCBI Taxonomy" id="2880"/>
    <lineage>
        <taxon>Eukaryota</taxon>
        <taxon>Sar</taxon>
        <taxon>Stramenopiles</taxon>
        <taxon>Ochrophyta</taxon>
        <taxon>PX clade</taxon>
        <taxon>Phaeophyceae</taxon>
        <taxon>Ectocarpales</taxon>
        <taxon>Ectocarpaceae</taxon>
        <taxon>Ectocarpus</taxon>
    </lineage>
</organism>
<reference evidence="1 2" key="1">
    <citation type="journal article" date="2010" name="Nature">
        <title>The Ectocarpus genome and the independent evolution of multicellularity in brown algae.</title>
        <authorList>
            <person name="Cock J.M."/>
            <person name="Sterck L."/>
            <person name="Rouze P."/>
            <person name="Scornet D."/>
            <person name="Allen A.E."/>
            <person name="Amoutzias G."/>
            <person name="Anthouard V."/>
            <person name="Artiguenave F."/>
            <person name="Aury J.M."/>
            <person name="Badger J.H."/>
            <person name="Beszteri B."/>
            <person name="Billiau K."/>
            <person name="Bonnet E."/>
            <person name="Bothwell J.H."/>
            <person name="Bowler C."/>
            <person name="Boyen C."/>
            <person name="Brownlee C."/>
            <person name="Carrano C.J."/>
            <person name="Charrier B."/>
            <person name="Cho G.Y."/>
            <person name="Coelho S.M."/>
            <person name="Collen J."/>
            <person name="Corre E."/>
            <person name="Da Silva C."/>
            <person name="Delage L."/>
            <person name="Delaroque N."/>
            <person name="Dittami S.M."/>
            <person name="Doulbeau S."/>
            <person name="Elias M."/>
            <person name="Farnham G."/>
            <person name="Gachon C.M."/>
            <person name="Gschloessl B."/>
            <person name="Heesch S."/>
            <person name="Jabbari K."/>
            <person name="Jubin C."/>
            <person name="Kawai H."/>
            <person name="Kimura K."/>
            <person name="Kloareg B."/>
            <person name="Kupper F.C."/>
            <person name="Lang D."/>
            <person name="Le Bail A."/>
            <person name="Leblanc C."/>
            <person name="Lerouge P."/>
            <person name="Lohr M."/>
            <person name="Lopez P.J."/>
            <person name="Martens C."/>
            <person name="Maumus F."/>
            <person name="Michel G."/>
            <person name="Miranda-Saavedra D."/>
            <person name="Morales J."/>
            <person name="Moreau H."/>
            <person name="Motomura T."/>
            <person name="Nagasato C."/>
            <person name="Napoli C.A."/>
            <person name="Nelson D.R."/>
            <person name="Nyvall-Collen P."/>
            <person name="Peters A.F."/>
            <person name="Pommier C."/>
            <person name="Potin P."/>
            <person name="Poulain J."/>
            <person name="Quesneville H."/>
            <person name="Read B."/>
            <person name="Rensing S.A."/>
            <person name="Ritter A."/>
            <person name="Rousvoal S."/>
            <person name="Samanta M."/>
            <person name="Samson G."/>
            <person name="Schroeder D.C."/>
            <person name="Segurens B."/>
            <person name="Strittmatter M."/>
            <person name="Tonon T."/>
            <person name="Tregear J.W."/>
            <person name="Valentin K."/>
            <person name="von Dassow P."/>
            <person name="Yamagishi T."/>
            <person name="Van de Peer Y."/>
            <person name="Wincker P."/>
        </authorList>
    </citation>
    <scope>NUCLEOTIDE SEQUENCE [LARGE SCALE GENOMIC DNA]</scope>
    <source>
        <strain evidence="2">Ec32 / CCAP1310/4</strain>
    </source>
</reference>
<name>D8LB67_ECTSI</name>
<dbReference type="OMA" id="NASSHIM"/>
<evidence type="ECO:0000313" key="2">
    <source>
        <dbReference type="Proteomes" id="UP000002630"/>
    </source>
</evidence>
<gene>
    <name evidence="1" type="ORF">Esi_0000_0272</name>
</gene>
<sequence>MTAYNTHCNLVISPDDVWLTILAQSCAYVNKNAEGLRDRIVEHEGKKELRVSSDGTLHTADYPRMIRDLLGLIRQNIKSPEFADWFRPGFSTTTEKDEVCAAATAMASLQAYFEYTMMYRCGIPSVTLMGTVGDWKLLREKIERLLEFEVDGNPQGKVMQTWVGYLRKVCDGFVESAEHPGSPETLEFWDRVLTHEPEGSGVSYITGWVSAFTCFGSDVNFLGKRTKFMSRDENRNIVEKDWGFPMIPDQEICIDVVSCPVKIIDATVGREYDGTLFAGQTVCEAERPGETGHPTVRPRSDWCMAVAVKE</sequence>
<dbReference type="STRING" id="2880.D8LB67"/>
<dbReference type="Pfam" id="PF14388">
    <property type="entry name" value="DUF4419"/>
    <property type="match status" value="1"/>
</dbReference>
<dbReference type="PANTHER" id="PTHR31252:SF11">
    <property type="entry name" value="DUF4419 DOMAIN-CONTAINING PROTEIN"/>
    <property type="match status" value="1"/>
</dbReference>
<dbReference type="InterPro" id="IPR025533">
    <property type="entry name" value="DUF4419"/>
</dbReference>
<keyword evidence="2" id="KW-1185">Reference proteome</keyword>
<dbReference type="eggNOG" id="ENOG502RPX4">
    <property type="taxonomic scope" value="Eukaryota"/>
</dbReference>
<dbReference type="EMBL" id="FN647682">
    <property type="protein sequence ID" value="CBN76576.1"/>
    <property type="molecule type" value="Genomic_DNA"/>
</dbReference>
<dbReference type="Proteomes" id="UP000002630">
    <property type="component" value="Linkage Group LG01"/>
</dbReference>
<dbReference type="AlphaFoldDB" id="D8LB67"/>
<dbReference type="EMBL" id="FN649726">
    <property type="protein sequence ID" value="CBN76576.1"/>
    <property type="molecule type" value="Genomic_DNA"/>
</dbReference>
<accession>D8LB67</accession>
<proteinExistence type="predicted"/>
<dbReference type="PANTHER" id="PTHR31252">
    <property type="entry name" value="DUF4419 DOMAIN-CONTAINING PROTEIN"/>
    <property type="match status" value="1"/>
</dbReference>
<protein>
    <submittedName>
        <fullName evidence="1">Uncharacterized protein</fullName>
    </submittedName>
</protein>
<dbReference type="InParanoid" id="D8LB67"/>
<evidence type="ECO:0000313" key="1">
    <source>
        <dbReference type="EMBL" id="CBN76576.1"/>
    </source>
</evidence>